<sequence>MVAIMVEEFREMQRQLAGTLEDYETPEFKRLDGQIAHVFDAIYQHEPQTAEEARTMAGFFLDLIGDNDAGDNIHLIEKVRTIVEDCSARSDLPMEIVHGAGI</sequence>
<proteinExistence type="predicted"/>
<reference evidence="1" key="1">
    <citation type="submission" date="2022-04" db="EMBL/GenBank/DDBJ databases">
        <title>Shinella lacus sp. nov., a novel member of the genus Shinella from water.</title>
        <authorList>
            <person name="Deng Y."/>
        </authorList>
    </citation>
    <scope>NUCLEOTIDE SEQUENCE</scope>
    <source>
        <strain evidence="1">JCM 31239</strain>
    </source>
</reference>
<comment type="caution">
    <text evidence="1">The sequence shown here is derived from an EMBL/GenBank/DDBJ whole genome shotgun (WGS) entry which is preliminary data.</text>
</comment>
<evidence type="ECO:0000313" key="1">
    <source>
        <dbReference type="EMBL" id="MDO6123759.1"/>
    </source>
</evidence>
<dbReference type="EMBL" id="WHSC02000009">
    <property type="protein sequence ID" value="MDO6123759.1"/>
    <property type="molecule type" value="Genomic_DNA"/>
</dbReference>
<name>A0ABT8XJ41_9HYPH</name>
<gene>
    <name evidence="1" type="ORF">GB928_021410</name>
</gene>
<dbReference type="RefSeq" id="WP_244759681.1">
    <property type="nucleotide sequence ID" value="NZ_JALJCJ010000001.1"/>
</dbReference>
<dbReference type="Proteomes" id="UP001177080">
    <property type="component" value="Unassembled WGS sequence"/>
</dbReference>
<accession>A0ABT8XJ41</accession>
<keyword evidence="2" id="KW-1185">Reference proteome</keyword>
<evidence type="ECO:0000313" key="2">
    <source>
        <dbReference type="Proteomes" id="UP001177080"/>
    </source>
</evidence>
<organism evidence="1 2">
    <name type="scientific">Shinella curvata</name>
    <dbReference type="NCBI Taxonomy" id="1817964"/>
    <lineage>
        <taxon>Bacteria</taxon>
        <taxon>Pseudomonadati</taxon>
        <taxon>Pseudomonadota</taxon>
        <taxon>Alphaproteobacteria</taxon>
        <taxon>Hyphomicrobiales</taxon>
        <taxon>Rhizobiaceae</taxon>
        <taxon>Shinella</taxon>
    </lineage>
</organism>
<protein>
    <submittedName>
        <fullName evidence="1">Uncharacterized protein</fullName>
    </submittedName>
</protein>